<dbReference type="RefSeq" id="WP_092695159.1">
    <property type="nucleotide sequence ID" value="NZ_FNBK01000020.1"/>
</dbReference>
<reference evidence="3" key="1">
    <citation type="submission" date="2016-10" db="EMBL/GenBank/DDBJ databases">
        <authorList>
            <person name="Varghese N."/>
            <person name="Submissions S."/>
        </authorList>
    </citation>
    <scope>NUCLEOTIDE SEQUENCE [LARGE SCALE GENOMIC DNA]</scope>
    <source>
        <strain evidence="3">IBRC-M 10760</strain>
    </source>
</reference>
<dbReference type="STRING" id="660518.SAMN05216218_12029"/>
<feature type="region of interest" description="Disordered" evidence="1">
    <location>
        <begin position="79"/>
        <end position="116"/>
    </location>
</feature>
<gene>
    <name evidence="2" type="ORF">SAMN05216218_12029</name>
</gene>
<evidence type="ECO:0000256" key="1">
    <source>
        <dbReference type="SAM" id="MobiDB-lite"/>
    </source>
</evidence>
<feature type="compositionally biased region" description="Basic and acidic residues" evidence="1">
    <location>
        <begin position="95"/>
        <end position="109"/>
    </location>
</feature>
<keyword evidence="3" id="KW-1185">Reference proteome</keyword>
<evidence type="ECO:0000313" key="2">
    <source>
        <dbReference type="EMBL" id="SDG26534.1"/>
    </source>
</evidence>
<name>A0A1G7SUS4_9EURY</name>
<sequence length="245" mass="25932">MTSYERLAERLIETQRTMIGKRAVDIARSVDGLSVTDDGAVADVVDDDRTVLDELVRAYTDVMGDSARTRLTEVASEYDDLTLPATLGGPPAPDGKTEETERTEEKPGAPDDGATAADVDEAVTAAEDGTQREDVVTNIWGDDVAAEVESSADPSPIDVVEGSFATIYVNVTGDRGQGPVPVGQLIVDAIIAETDLEPDELAHLSAYVSADEIVALAEDPNRDVVSFSVEGHEVRLEDDGSVTVA</sequence>
<dbReference type="OrthoDB" id="241810at2157"/>
<dbReference type="EMBL" id="FNBK01000020">
    <property type="protein sequence ID" value="SDG26534.1"/>
    <property type="molecule type" value="Genomic_DNA"/>
</dbReference>
<evidence type="ECO:0000313" key="3">
    <source>
        <dbReference type="Proteomes" id="UP000199076"/>
    </source>
</evidence>
<organism evidence="2 3">
    <name type="scientific">Halorientalis regularis</name>
    <dbReference type="NCBI Taxonomy" id="660518"/>
    <lineage>
        <taxon>Archaea</taxon>
        <taxon>Methanobacteriati</taxon>
        <taxon>Methanobacteriota</taxon>
        <taxon>Stenosarchaea group</taxon>
        <taxon>Halobacteria</taxon>
        <taxon>Halobacteriales</taxon>
        <taxon>Haloarculaceae</taxon>
        <taxon>Halorientalis</taxon>
    </lineage>
</organism>
<dbReference type="Proteomes" id="UP000199076">
    <property type="component" value="Unassembled WGS sequence"/>
</dbReference>
<accession>A0A1G7SUS4</accession>
<dbReference type="AlphaFoldDB" id="A0A1G7SUS4"/>
<protein>
    <submittedName>
        <fullName evidence="2">Uncharacterized protein</fullName>
    </submittedName>
</protein>
<proteinExistence type="predicted"/>